<protein>
    <submittedName>
        <fullName evidence="1">Uncharacterized protein</fullName>
    </submittedName>
</protein>
<evidence type="ECO:0000313" key="2">
    <source>
        <dbReference type="Proteomes" id="UP000319342"/>
    </source>
</evidence>
<name>A0A518D016_9BACT</name>
<accession>A0A518D016</accession>
<reference evidence="1 2" key="1">
    <citation type="submission" date="2019-02" db="EMBL/GenBank/DDBJ databases">
        <title>Deep-cultivation of Planctomycetes and their phenomic and genomic characterization uncovers novel biology.</title>
        <authorList>
            <person name="Wiegand S."/>
            <person name="Jogler M."/>
            <person name="Boedeker C."/>
            <person name="Pinto D."/>
            <person name="Vollmers J."/>
            <person name="Rivas-Marin E."/>
            <person name="Kohn T."/>
            <person name="Peeters S.H."/>
            <person name="Heuer A."/>
            <person name="Rast P."/>
            <person name="Oberbeckmann S."/>
            <person name="Bunk B."/>
            <person name="Jeske O."/>
            <person name="Meyerdierks A."/>
            <person name="Storesund J.E."/>
            <person name="Kallscheuer N."/>
            <person name="Luecker S."/>
            <person name="Lage O.M."/>
            <person name="Pohl T."/>
            <person name="Merkel B.J."/>
            <person name="Hornburger P."/>
            <person name="Mueller R.-W."/>
            <person name="Bruemmer F."/>
            <person name="Labrenz M."/>
            <person name="Spormann A.M."/>
            <person name="Op den Camp H."/>
            <person name="Overmann J."/>
            <person name="Amann R."/>
            <person name="Jetten M.S.M."/>
            <person name="Mascher T."/>
            <person name="Medema M.H."/>
            <person name="Devos D.P."/>
            <person name="Kaster A.-K."/>
            <person name="Ovreas L."/>
            <person name="Rohde M."/>
            <person name="Galperin M.Y."/>
            <person name="Jogler C."/>
        </authorList>
    </citation>
    <scope>NUCLEOTIDE SEQUENCE [LARGE SCALE GENOMIC DNA]</scope>
    <source>
        <strain evidence="1 2">Pla163</strain>
    </source>
</reference>
<sequence length="45" mass="5023">MKDRSFRLPLMLAPLAANVDVCARSSVAEDGEARRWQSGLFGDER</sequence>
<dbReference type="EMBL" id="CP036290">
    <property type="protein sequence ID" value="QDU84821.1"/>
    <property type="molecule type" value="Genomic_DNA"/>
</dbReference>
<evidence type="ECO:0000313" key="1">
    <source>
        <dbReference type="EMBL" id="QDU84821.1"/>
    </source>
</evidence>
<gene>
    <name evidence="1" type="ORF">Pla163_19370</name>
</gene>
<dbReference type="AlphaFoldDB" id="A0A518D016"/>
<proteinExistence type="predicted"/>
<dbReference type="Proteomes" id="UP000319342">
    <property type="component" value="Chromosome"/>
</dbReference>
<keyword evidence="2" id="KW-1185">Reference proteome</keyword>
<organism evidence="1 2">
    <name type="scientific">Rohdeia mirabilis</name>
    <dbReference type="NCBI Taxonomy" id="2528008"/>
    <lineage>
        <taxon>Bacteria</taxon>
        <taxon>Pseudomonadati</taxon>
        <taxon>Planctomycetota</taxon>
        <taxon>Planctomycetia</taxon>
        <taxon>Planctomycetia incertae sedis</taxon>
        <taxon>Rohdeia</taxon>
    </lineage>
</organism>